<reference evidence="1" key="1">
    <citation type="submission" date="2020-02" db="EMBL/GenBank/DDBJ databases">
        <authorList>
            <person name="Meier V. D."/>
        </authorList>
    </citation>
    <scope>NUCLEOTIDE SEQUENCE</scope>
    <source>
        <strain evidence="1">AVDCRST_MAG40</strain>
    </source>
</reference>
<dbReference type="Pfam" id="PF14224">
    <property type="entry name" value="DUF4331"/>
    <property type="match status" value="1"/>
</dbReference>
<protein>
    <submittedName>
        <fullName evidence="1">Uncharacterized protein</fullName>
    </submittedName>
</protein>
<accession>A0A6J4KW99</accession>
<organism evidence="1">
    <name type="scientific">uncultured Gemmatimonadaceae bacterium</name>
    <dbReference type="NCBI Taxonomy" id="246130"/>
    <lineage>
        <taxon>Bacteria</taxon>
        <taxon>Pseudomonadati</taxon>
        <taxon>Gemmatimonadota</taxon>
        <taxon>Gemmatimonadia</taxon>
        <taxon>Gemmatimonadales</taxon>
        <taxon>Gemmatimonadaceae</taxon>
        <taxon>environmental samples</taxon>
    </lineage>
</organism>
<sequence>GVQVFAGRRDDQFFLDLEQFFRIIPDRKPETGELSEIPETPTATSFRAPGAAQDYLAGFNDLAIVIELPSAMLTANGARPKFGVWGTTSRPRGTNGRGS</sequence>
<gene>
    <name evidence="1" type="ORF">AVDCRST_MAG40-1270</name>
</gene>
<dbReference type="EMBL" id="CADCTX010000391">
    <property type="protein sequence ID" value="CAA9316823.1"/>
    <property type="molecule type" value="Genomic_DNA"/>
</dbReference>
<proteinExistence type="predicted"/>
<dbReference type="InterPro" id="IPR025566">
    <property type="entry name" value="DUF4331"/>
</dbReference>
<feature type="non-terminal residue" evidence="1">
    <location>
        <position position="1"/>
    </location>
</feature>
<dbReference type="AlphaFoldDB" id="A0A6J4KW99"/>
<name>A0A6J4KW99_9BACT</name>
<evidence type="ECO:0000313" key="1">
    <source>
        <dbReference type="EMBL" id="CAA9316823.1"/>
    </source>
</evidence>